<dbReference type="Proteomes" id="UP000765509">
    <property type="component" value="Unassembled WGS sequence"/>
</dbReference>
<name>A0A9Q3D7E5_9BASI</name>
<evidence type="ECO:0000313" key="2">
    <source>
        <dbReference type="EMBL" id="MBW0498164.1"/>
    </source>
</evidence>
<feature type="region of interest" description="Disordered" evidence="1">
    <location>
        <begin position="118"/>
        <end position="199"/>
    </location>
</feature>
<reference evidence="2" key="1">
    <citation type="submission" date="2021-03" db="EMBL/GenBank/DDBJ databases">
        <title>Draft genome sequence of rust myrtle Austropuccinia psidii MF-1, a brazilian biotype.</title>
        <authorList>
            <person name="Quecine M.C."/>
            <person name="Pachon D.M.R."/>
            <person name="Bonatelli M.L."/>
            <person name="Correr F.H."/>
            <person name="Franceschini L.M."/>
            <person name="Leite T.F."/>
            <person name="Margarido G.R.A."/>
            <person name="Almeida C.A."/>
            <person name="Ferrarezi J.A."/>
            <person name="Labate C.A."/>
        </authorList>
    </citation>
    <scope>NUCLEOTIDE SEQUENCE</scope>
    <source>
        <strain evidence="2">MF-1</strain>
    </source>
</reference>
<feature type="compositionally biased region" description="Basic and acidic residues" evidence="1">
    <location>
        <begin position="153"/>
        <end position="169"/>
    </location>
</feature>
<gene>
    <name evidence="2" type="ORF">O181_037879</name>
</gene>
<comment type="caution">
    <text evidence="2">The sequence shown here is derived from an EMBL/GenBank/DDBJ whole genome shotgun (WGS) entry which is preliminary data.</text>
</comment>
<dbReference type="EMBL" id="AVOT02014593">
    <property type="protein sequence ID" value="MBW0498164.1"/>
    <property type="molecule type" value="Genomic_DNA"/>
</dbReference>
<accession>A0A9Q3D7E5</accession>
<keyword evidence="3" id="KW-1185">Reference proteome</keyword>
<evidence type="ECO:0000256" key="1">
    <source>
        <dbReference type="SAM" id="MobiDB-lite"/>
    </source>
</evidence>
<evidence type="ECO:0000313" key="3">
    <source>
        <dbReference type="Proteomes" id="UP000765509"/>
    </source>
</evidence>
<proteinExistence type="predicted"/>
<protein>
    <submittedName>
        <fullName evidence="2">Uncharacterized protein</fullName>
    </submittedName>
</protein>
<dbReference type="AlphaFoldDB" id="A0A9Q3D7E5"/>
<sequence>MCLRGQEAHQKSHEMLIHNPNFHMSSSLILVRIWWCPRNLLIKVNSQPSRFHQDLRFMWVMKSGLMVGSKKDHWKILLRVDFYMAPKFKIVRSQEPIEDSGDEIYAYSPLVHKENVTGHHHPYASKPRTCHASSSSEKIVDDEDENISPTQSERNDEPRRENFTAHEQDTQSNSEFTHPQMPLAQSMLNKSKMRQQRNQACEAHNVAKHASKKKQQRWLKAELPEIFLG</sequence>
<organism evidence="2 3">
    <name type="scientific">Austropuccinia psidii MF-1</name>
    <dbReference type="NCBI Taxonomy" id="1389203"/>
    <lineage>
        <taxon>Eukaryota</taxon>
        <taxon>Fungi</taxon>
        <taxon>Dikarya</taxon>
        <taxon>Basidiomycota</taxon>
        <taxon>Pucciniomycotina</taxon>
        <taxon>Pucciniomycetes</taxon>
        <taxon>Pucciniales</taxon>
        <taxon>Sphaerophragmiaceae</taxon>
        <taxon>Austropuccinia</taxon>
    </lineage>
</organism>